<dbReference type="KEGG" id="dno:DNO_1230"/>
<keyword evidence="1" id="KW-0732">Signal</keyword>
<dbReference type="HOGENOM" id="CLU_052011_4_0_6"/>
<dbReference type="EMBL" id="CP000513">
    <property type="protein sequence ID" value="ABQ13646.1"/>
    <property type="molecule type" value="Genomic_DNA"/>
</dbReference>
<dbReference type="EMBL" id="CP000513">
    <property type="protein sequence ID" value="ABQ14136.1"/>
    <property type="molecule type" value="Genomic_DNA"/>
</dbReference>
<dbReference type="Proteomes" id="UP000000248">
    <property type="component" value="Chromosome"/>
</dbReference>
<feature type="domain" description="Helix-hairpin-helix DNA-binding motif class 1" evidence="2">
    <location>
        <begin position="30"/>
        <end position="49"/>
    </location>
</feature>
<gene>
    <name evidence="5" type="ordered locus">DNO_0882</name>
    <name evidence="3" type="ordered locus">DNO_1230</name>
    <name evidence="4" type="ordered locus">DNO_1304</name>
</gene>
<evidence type="ECO:0000259" key="2">
    <source>
        <dbReference type="SMART" id="SM00278"/>
    </source>
</evidence>
<evidence type="ECO:0000313" key="6">
    <source>
        <dbReference type="Proteomes" id="UP000000248"/>
    </source>
</evidence>
<dbReference type="InterPro" id="IPR004509">
    <property type="entry name" value="Competence_ComEA_HhH"/>
</dbReference>
<feature type="signal peptide" evidence="1">
    <location>
        <begin position="1"/>
        <end position="20"/>
    </location>
</feature>
<reference evidence="4 6" key="1">
    <citation type="journal article" date="2007" name="Nat. Biotechnol.">
        <title>Genome sequence and identification of candidate vaccine antigens from the animal pathogen Dichelobacter nodosus.</title>
        <authorList>
            <person name="Myers G.S."/>
            <person name="Parker D."/>
            <person name="Al-Hasani K."/>
            <person name="Kennan R.M."/>
            <person name="Seemann T."/>
            <person name="Ren Q."/>
            <person name="Badger J.H."/>
            <person name="Selengut J.D."/>
            <person name="Deboy R.T."/>
            <person name="Tettelin H."/>
            <person name="Boyce J.D."/>
            <person name="McCarl V.P."/>
            <person name="Han X."/>
            <person name="Nelson W.C."/>
            <person name="Madupu R."/>
            <person name="Mohamoud Y."/>
            <person name="Holley T."/>
            <person name="Fedorova N."/>
            <person name="Khouri H."/>
            <person name="Bottomley S.P."/>
            <person name="Whittington R.J."/>
            <person name="Adler B."/>
            <person name="Songer J.G."/>
            <person name="Rood J.I."/>
            <person name="Paulsen I.T."/>
        </authorList>
    </citation>
    <scope>NUCLEOTIDE SEQUENCE [LARGE SCALE GENOMIC DNA]</scope>
    <source>
        <strain evidence="4 6">VCS1703A</strain>
    </source>
</reference>
<dbReference type="Gene3D" id="1.10.150.320">
    <property type="entry name" value="Photosystem II 12 kDa extrinsic protein"/>
    <property type="match status" value="1"/>
</dbReference>
<dbReference type="Pfam" id="PF12836">
    <property type="entry name" value="HHH_3"/>
    <property type="match status" value="1"/>
</dbReference>
<sequence>MRLKTLLLTLLFILSHAVLAKINLNTATVEELVLLKGIGTVKAQAIVDYRKEHGDFTSLEQLSSVKGIGKALLAKITPHLTLDEPTNLSDIPAK</sequence>
<dbReference type="GO" id="GO:0006281">
    <property type="term" value="P:DNA repair"/>
    <property type="evidence" value="ECO:0007669"/>
    <property type="project" value="InterPro"/>
</dbReference>
<dbReference type="InterPro" id="IPR003583">
    <property type="entry name" value="Hlx-hairpin-Hlx_DNA-bd_motif"/>
</dbReference>
<proteinExistence type="predicted"/>
<dbReference type="PANTHER" id="PTHR21180:SF32">
    <property type="entry name" value="ENDONUCLEASE_EXONUCLEASE_PHOSPHATASE FAMILY DOMAIN-CONTAINING PROTEIN 1"/>
    <property type="match status" value="1"/>
</dbReference>
<evidence type="ECO:0000313" key="5">
    <source>
        <dbReference type="EMBL" id="ABQ14136.1"/>
    </source>
</evidence>
<feature type="domain" description="Helix-hairpin-helix DNA-binding motif class 1" evidence="2">
    <location>
        <begin position="60"/>
        <end position="79"/>
    </location>
</feature>
<dbReference type="GO" id="GO:0003677">
    <property type="term" value="F:DNA binding"/>
    <property type="evidence" value="ECO:0007669"/>
    <property type="project" value="InterPro"/>
</dbReference>
<dbReference type="PANTHER" id="PTHR21180">
    <property type="entry name" value="ENDONUCLEASE/EXONUCLEASE/PHOSPHATASE FAMILY DOMAIN-CONTAINING PROTEIN 1"/>
    <property type="match status" value="1"/>
</dbReference>
<protein>
    <submittedName>
        <fullName evidence="4 5">ComEA-related protein</fullName>
    </submittedName>
    <submittedName>
        <fullName evidence="3">Competence ComEA family protein</fullName>
    </submittedName>
</protein>
<evidence type="ECO:0000313" key="4">
    <source>
        <dbReference type="EMBL" id="ABQ13646.1"/>
    </source>
</evidence>
<dbReference type="eggNOG" id="COG1555">
    <property type="taxonomic scope" value="Bacteria"/>
</dbReference>
<dbReference type="SMART" id="SM00278">
    <property type="entry name" value="HhH1"/>
    <property type="match status" value="2"/>
</dbReference>
<organism evidence="4 6">
    <name type="scientific">Dichelobacter nodosus (strain VCS1703A)</name>
    <dbReference type="NCBI Taxonomy" id="246195"/>
    <lineage>
        <taxon>Bacteria</taxon>
        <taxon>Pseudomonadati</taxon>
        <taxon>Pseudomonadota</taxon>
        <taxon>Gammaproteobacteria</taxon>
        <taxon>Cardiobacteriales</taxon>
        <taxon>Cardiobacteriaceae</taxon>
        <taxon>Dichelobacter</taxon>
    </lineage>
</organism>
<evidence type="ECO:0000313" key="3">
    <source>
        <dbReference type="EMBL" id="ABQ13491.1"/>
    </source>
</evidence>
<accession>A5EX63</accession>
<dbReference type="InterPro" id="IPR010994">
    <property type="entry name" value="RuvA_2-like"/>
</dbReference>
<dbReference type="AlphaFoldDB" id="A5EX63"/>
<keyword evidence="6" id="KW-1185">Reference proteome</keyword>
<dbReference type="NCBIfam" id="TIGR00426">
    <property type="entry name" value="competence protein ComEA helix-hairpin-helix repeat region"/>
    <property type="match status" value="1"/>
</dbReference>
<feature type="chain" id="PRO_5007635306" evidence="1">
    <location>
        <begin position="21"/>
        <end position="94"/>
    </location>
</feature>
<name>A5EX63_DICNV</name>
<dbReference type="KEGG" id="dno:DNO_0882"/>
<dbReference type="KEGG" id="dno:DNO_1304"/>
<dbReference type="GO" id="GO:0015628">
    <property type="term" value="P:protein secretion by the type II secretion system"/>
    <property type="evidence" value="ECO:0007669"/>
    <property type="project" value="TreeGrafter"/>
</dbReference>
<dbReference type="RefSeq" id="WP_012031203.1">
    <property type="nucleotide sequence ID" value="NC_009446.1"/>
</dbReference>
<dbReference type="OrthoDB" id="7510573at2"/>
<dbReference type="EMBL" id="CP000513">
    <property type="protein sequence ID" value="ABQ13491.1"/>
    <property type="molecule type" value="Genomic_DNA"/>
</dbReference>
<evidence type="ECO:0000256" key="1">
    <source>
        <dbReference type="SAM" id="SignalP"/>
    </source>
</evidence>
<dbReference type="GO" id="GO:0015627">
    <property type="term" value="C:type II protein secretion system complex"/>
    <property type="evidence" value="ECO:0007669"/>
    <property type="project" value="TreeGrafter"/>
</dbReference>
<dbReference type="InterPro" id="IPR051675">
    <property type="entry name" value="Endo/Exo/Phosphatase_dom_1"/>
</dbReference>
<dbReference type="SUPFAM" id="SSF47781">
    <property type="entry name" value="RuvA domain 2-like"/>
    <property type="match status" value="1"/>
</dbReference>